<keyword evidence="2" id="KW-1185">Reference proteome</keyword>
<dbReference type="SUPFAM" id="SSF53697">
    <property type="entry name" value="SIS domain"/>
    <property type="match status" value="1"/>
</dbReference>
<evidence type="ECO:0000313" key="1">
    <source>
        <dbReference type="EMBL" id="KAH0909106.1"/>
    </source>
</evidence>
<dbReference type="Proteomes" id="UP000824890">
    <property type="component" value="Unassembled WGS sequence"/>
</dbReference>
<dbReference type="PANTHER" id="PTHR43443">
    <property type="entry name" value="3-HEXULOSE-6-PHOSPHATE ISOMERASE"/>
    <property type="match status" value="1"/>
</dbReference>
<dbReference type="EMBL" id="JAGKQM010000009">
    <property type="protein sequence ID" value="KAH0909106.1"/>
    <property type="molecule type" value="Genomic_DNA"/>
</dbReference>
<organism evidence="1 2">
    <name type="scientific">Brassica napus</name>
    <name type="common">Rape</name>
    <dbReference type="NCBI Taxonomy" id="3708"/>
    <lineage>
        <taxon>Eukaryota</taxon>
        <taxon>Viridiplantae</taxon>
        <taxon>Streptophyta</taxon>
        <taxon>Embryophyta</taxon>
        <taxon>Tracheophyta</taxon>
        <taxon>Spermatophyta</taxon>
        <taxon>Magnoliopsida</taxon>
        <taxon>eudicotyledons</taxon>
        <taxon>Gunneridae</taxon>
        <taxon>Pentapetalae</taxon>
        <taxon>rosids</taxon>
        <taxon>malvids</taxon>
        <taxon>Brassicales</taxon>
        <taxon>Brassicaceae</taxon>
        <taxon>Brassiceae</taxon>
        <taxon>Brassica</taxon>
    </lineage>
</organism>
<dbReference type="InterPro" id="IPR046348">
    <property type="entry name" value="SIS_dom_sf"/>
</dbReference>
<sequence>MIYPELTRVRFTKHSDNSYPTDPYPPPLDLLLTELTGVSRRSARVFLHGVGRESLMLKVKAFAMCLFHLGLSSHLVSDVTTSPISSLDLLIASAGPGGFSTVNVICSIAKSCRSNHSHHSISSGNENPYISLINKLTLSQVEIELGFDVGISSLKGTTKSHLGRLKRGAKMKGVKRKLAC</sequence>
<dbReference type="Gene3D" id="3.40.50.10490">
    <property type="entry name" value="Glucose-6-phosphate isomerase like protein, domain 1"/>
    <property type="match status" value="1"/>
</dbReference>
<name>A0ABQ8BWA9_BRANA</name>
<dbReference type="PANTHER" id="PTHR43443:SF1">
    <property type="entry name" value="3-HEXULOSE-6-PHOSPHATE ISOMERASE"/>
    <property type="match status" value="1"/>
</dbReference>
<evidence type="ECO:0000313" key="2">
    <source>
        <dbReference type="Proteomes" id="UP000824890"/>
    </source>
</evidence>
<proteinExistence type="predicted"/>
<gene>
    <name evidence="1" type="ORF">HID58_032427</name>
</gene>
<protein>
    <submittedName>
        <fullName evidence="1">Uncharacterized protein</fullName>
    </submittedName>
</protein>
<reference evidence="1 2" key="1">
    <citation type="submission" date="2021-05" db="EMBL/GenBank/DDBJ databases">
        <title>Genome Assembly of Synthetic Allotetraploid Brassica napus Reveals Homoeologous Exchanges between Subgenomes.</title>
        <authorList>
            <person name="Davis J.T."/>
        </authorList>
    </citation>
    <scope>NUCLEOTIDE SEQUENCE [LARGE SCALE GENOMIC DNA]</scope>
    <source>
        <strain evidence="2">cv. Da-Ae</strain>
        <tissue evidence="1">Seedling</tissue>
    </source>
</reference>
<dbReference type="InterPro" id="IPR017552">
    <property type="entry name" value="PHI/rmpB"/>
</dbReference>
<accession>A0ABQ8BWA9</accession>
<comment type="caution">
    <text evidence="1">The sequence shown here is derived from an EMBL/GenBank/DDBJ whole genome shotgun (WGS) entry which is preliminary data.</text>
</comment>